<sequence>MRNAALILGIIGGIWGMIVGFFGYGYTVFMDMFGSDVGDLAHQVNNPQLIRVVSLLSPILAIAGGAMARSRNMAAGVLLLVSAAGMFYGFGFNVFTMFPIAMCGLGGILAIAAQQPDPH</sequence>
<evidence type="ECO:0000313" key="2">
    <source>
        <dbReference type="EMBL" id="GHE02681.1"/>
    </source>
</evidence>
<feature type="transmembrane region" description="Helical" evidence="1">
    <location>
        <begin position="49"/>
        <end position="66"/>
    </location>
</feature>
<evidence type="ECO:0000313" key="4">
    <source>
        <dbReference type="Proteomes" id="UP000199541"/>
    </source>
</evidence>
<feature type="transmembrane region" description="Helical" evidence="1">
    <location>
        <begin position="7"/>
        <end position="29"/>
    </location>
</feature>
<keyword evidence="1" id="KW-0812">Transmembrane</keyword>
<evidence type="ECO:0000256" key="1">
    <source>
        <dbReference type="SAM" id="Phobius"/>
    </source>
</evidence>
<feature type="transmembrane region" description="Helical" evidence="1">
    <location>
        <begin position="73"/>
        <end position="90"/>
    </location>
</feature>
<reference evidence="2" key="1">
    <citation type="journal article" date="2014" name="Int. J. Syst. Evol. Microbiol.">
        <title>Complete genome sequence of Corynebacterium casei LMG S-19264T (=DSM 44701T), isolated from a smear-ripened cheese.</title>
        <authorList>
            <consortium name="US DOE Joint Genome Institute (JGI-PGF)"/>
            <person name="Walter F."/>
            <person name="Albersmeier A."/>
            <person name="Kalinowski J."/>
            <person name="Ruckert C."/>
        </authorList>
    </citation>
    <scope>NUCLEOTIDE SEQUENCE</scope>
    <source>
        <strain evidence="2">CGMCC 1.10859</strain>
    </source>
</reference>
<reference evidence="2" key="3">
    <citation type="submission" date="2023-06" db="EMBL/GenBank/DDBJ databases">
        <authorList>
            <person name="Sun Q."/>
            <person name="Zhou Y."/>
        </authorList>
    </citation>
    <scope>NUCLEOTIDE SEQUENCE</scope>
    <source>
        <strain evidence="2">CGMCC 1.10859</strain>
    </source>
</reference>
<dbReference type="AlphaFoldDB" id="A0AAN4USC2"/>
<dbReference type="Proteomes" id="UP000634647">
    <property type="component" value="Unassembled WGS sequence"/>
</dbReference>
<keyword evidence="1" id="KW-1133">Transmembrane helix</keyword>
<comment type="caution">
    <text evidence="2">The sequence shown here is derived from an EMBL/GenBank/DDBJ whole genome shotgun (WGS) entry which is preliminary data.</text>
</comment>
<organism evidence="2 5">
    <name type="scientific">Allgaiera indica</name>
    <dbReference type="NCBI Taxonomy" id="765699"/>
    <lineage>
        <taxon>Bacteria</taxon>
        <taxon>Pseudomonadati</taxon>
        <taxon>Pseudomonadota</taxon>
        <taxon>Alphaproteobacteria</taxon>
        <taxon>Rhodobacterales</taxon>
        <taxon>Paracoccaceae</taxon>
        <taxon>Allgaiera</taxon>
    </lineage>
</organism>
<dbReference type="Proteomes" id="UP000199541">
    <property type="component" value="Unassembled WGS sequence"/>
</dbReference>
<evidence type="ECO:0000313" key="3">
    <source>
        <dbReference type="EMBL" id="SDX19310.1"/>
    </source>
</evidence>
<dbReference type="EMBL" id="BNAB01000010">
    <property type="protein sequence ID" value="GHE02681.1"/>
    <property type="molecule type" value="Genomic_DNA"/>
</dbReference>
<dbReference type="EMBL" id="FNOB01000011">
    <property type="protein sequence ID" value="SDX19310.1"/>
    <property type="molecule type" value="Genomic_DNA"/>
</dbReference>
<evidence type="ECO:0000313" key="5">
    <source>
        <dbReference type="Proteomes" id="UP000634647"/>
    </source>
</evidence>
<dbReference type="RefSeq" id="WP_035845831.1">
    <property type="nucleotide sequence ID" value="NZ_BNAB01000010.1"/>
</dbReference>
<proteinExistence type="predicted"/>
<accession>A0AAN4USC2</accession>
<name>A0AAN4USC2_9RHOB</name>
<gene>
    <name evidence="2" type="ORF">GCM10008024_23180</name>
    <name evidence="3" type="ORF">SAMN05444006_111108</name>
</gene>
<reference evidence="3 4" key="2">
    <citation type="submission" date="2016-10" db="EMBL/GenBank/DDBJ databases">
        <authorList>
            <person name="Varghese N."/>
            <person name="Submissions S."/>
        </authorList>
    </citation>
    <scope>NUCLEOTIDE SEQUENCE [LARGE SCALE GENOMIC DNA]</scope>
    <source>
        <strain evidence="3 4">DSM 24802</strain>
    </source>
</reference>
<keyword evidence="4" id="KW-1185">Reference proteome</keyword>
<keyword evidence="1" id="KW-0472">Membrane</keyword>
<protein>
    <submittedName>
        <fullName evidence="2">Uncharacterized protein</fullName>
    </submittedName>
</protein>